<comment type="caution">
    <text evidence="2">The sequence shown here is derived from an EMBL/GenBank/DDBJ whole genome shotgun (WGS) entry which is preliminary data.</text>
</comment>
<dbReference type="PANTHER" id="PTHR33499">
    <property type="entry name" value="OS12G0282400 PROTEIN-RELATED"/>
    <property type="match status" value="1"/>
</dbReference>
<dbReference type="EMBL" id="JBBWWQ010000001">
    <property type="protein sequence ID" value="KAK8957137.1"/>
    <property type="molecule type" value="Genomic_DNA"/>
</dbReference>
<dbReference type="PANTHER" id="PTHR33499:SF43">
    <property type="entry name" value="TRANSPOSASE, PTTA_EN_SPM, PLANT"/>
    <property type="match status" value="1"/>
</dbReference>
<gene>
    <name evidence="2" type="ORF">KSP39_PZI001339</name>
</gene>
<protein>
    <recommendedName>
        <fullName evidence="4">Transposase</fullName>
    </recommendedName>
</protein>
<feature type="compositionally biased region" description="Polar residues" evidence="1">
    <location>
        <begin position="67"/>
        <end position="81"/>
    </location>
</feature>
<reference evidence="2 3" key="1">
    <citation type="journal article" date="2022" name="Nat. Plants">
        <title>Genomes of leafy and leafless Platanthera orchids illuminate the evolution of mycoheterotrophy.</title>
        <authorList>
            <person name="Li M.H."/>
            <person name="Liu K.W."/>
            <person name="Li Z."/>
            <person name="Lu H.C."/>
            <person name="Ye Q.L."/>
            <person name="Zhang D."/>
            <person name="Wang J.Y."/>
            <person name="Li Y.F."/>
            <person name="Zhong Z.M."/>
            <person name="Liu X."/>
            <person name="Yu X."/>
            <person name="Liu D.K."/>
            <person name="Tu X.D."/>
            <person name="Liu B."/>
            <person name="Hao Y."/>
            <person name="Liao X.Y."/>
            <person name="Jiang Y.T."/>
            <person name="Sun W.H."/>
            <person name="Chen J."/>
            <person name="Chen Y.Q."/>
            <person name="Ai Y."/>
            <person name="Zhai J.W."/>
            <person name="Wu S.S."/>
            <person name="Zhou Z."/>
            <person name="Hsiao Y.Y."/>
            <person name="Wu W.L."/>
            <person name="Chen Y.Y."/>
            <person name="Lin Y.F."/>
            <person name="Hsu J.L."/>
            <person name="Li C.Y."/>
            <person name="Wang Z.W."/>
            <person name="Zhao X."/>
            <person name="Zhong W.Y."/>
            <person name="Ma X.K."/>
            <person name="Ma L."/>
            <person name="Huang J."/>
            <person name="Chen G.Z."/>
            <person name="Huang M.Z."/>
            <person name="Huang L."/>
            <person name="Peng D.H."/>
            <person name="Luo Y.B."/>
            <person name="Zou S.Q."/>
            <person name="Chen S.P."/>
            <person name="Lan S."/>
            <person name="Tsai W.C."/>
            <person name="Van de Peer Y."/>
            <person name="Liu Z.J."/>
        </authorList>
    </citation>
    <scope>NUCLEOTIDE SEQUENCE [LARGE SCALE GENOMIC DNA]</scope>
    <source>
        <strain evidence="2">Lor287</strain>
    </source>
</reference>
<evidence type="ECO:0000256" key="1">
    <source>
        <dbReference type="SAM" id="MobiDB-lite"/>
    </source>
</evidence>
<dbReference type="Proteomes" id="UP001418222">
    <property type="component" value="Unassembled WGS sequence"/>
</dbReference>
<evidence type="ECO:0000313" key="3">
    <source>
        <dbReference type="Proteomes" id="UP001418222"/>
    </source>
</evidence>
<evidence type="ECO:0008006" key="4">
    <source>
        <dbReference type="Google" id="ProtNLM"/>
    </source>
</evidence>
<evidence type="ECO:0000313" key="2">
    <source>
        <dbReference type="EMBL" id="KAK8957137.1"/>
    </source>
</evidence>
<accession>A0AAP0GFN9</accession>
<feature type="compositionally biased region" description="Acidic residues" evidence="1">
    <location>
        <begin position="54"/>
        <end position="65"/>
    </location>
</feature>
<keyword evidence="3" id="KW-1185">Reference proteome</keyword>
<proteinExistence type="predicted"/>
<sequence length="266" mass="30485">MPPKKVFQRRPTTRSNKQLLVEEIPENNEVAELSPILNTPSPNRQQSQSRSGASDDDTTINEGNDESPIQGSTNTVGSSSIIRGHGVTTGRSIEKAILENDKKLLEIEFPEGFKKPRRYAKHLANGVGVIVRHSAGLDFLTPWSDLGQELKHTLYAALRQWFEIKIWETDKSVQEFMEEMFQRRYTHWRGRLSATYKGYIMAGKNPRASSPFEWISIENWCQLCDLFESENFKKRSKTNAINRSHLPFTHTSGSKSYHSRLLEMVM</sequence>
<organism evidence="2 3">
    <name type="scientific">Platanthera zijinensis</name>
    <dbReference type="NCBI Taxonomy" id="2320716"/>
    <lineage>
        <taxon>Eukaryota</taxon>
        <taxon>Viridiplantae</taxon>
        <taxon>Streptophyta</taxon>
        <taxon>Embryophyta</taxon>
        <taxon>Tracheophyta</taxon>
        <taxon>Spermatophyta</taxon>
        <taxon>Magnoliopsida</taxon>
        <taxon>Liliopsida</taxon>
        <taxon>Asparagales</taxon>
        <taxon>Orchidaceae</taxon>
        <taxon>Orchidoideae</taxon>
        <taxon>Orchideae</taxon>
        <taxon>Orchidinae</taxon>
        <taxon>Platanthera</taxon>
    </lineage>
</organism>
<feature type="region of interest" description="Disordered" evidence="1">
    <location>
        <begin position="1"/>
        <end position="84"/>
    </location>
</feature>
<feature type="compositionally biased region" description="Basic residues" evidence="1">
    <location>
        <begin position="1"/>
        <end position="12"/>
    </location>
</feature>
<name>A0AAP0GFN9_9ASPA</name>
<dbReference type="AlphaFoldDB" id="A0AAP0GFN9"/>